<sequence>MINQYFNHAPKYFTWTDDQLKVLHLASLEILERTGVRVYDEEALKLLKEAGAYVSGDLVRIPAWLVEAAIASAPERIVLRNRCGERKVRLEEGVCNFGLGTDLPYFVDPYSNQIRETTIEDVENVAKFAEDAPNLDFVACLGVAHNVTTQLADLYHLKATVSYCSKPVLTTATDYDNLKALIDMSAVLVGGYEELKRTPTFVLYAEPISPLINSKEAVQKLLLCAEYGIPVTYASGVIAGATGPATVAGSLALGNAEGLAGLVMHQLKCKGAPFIYGLVFSVMDMHSAVSCYGGPELPLGHTIVGQLGKFYKLPTYGTSGCSDACEIDAQAGMESVYSTMMAALSGTNLVHDNGYLGSGLVGSLEKILLDDESVAFVKRFMEGIELSEDTLALDLIHQVGPGGHYLKEEHTFTHYKKETWYPRFLNRKHFENWLLEGRKTTKDLIHDKVLKLLAAKRPRMITEKHIDALDEIIKENEERVKKLGPVSGF</sequence>
<accession>A0A3G1KVN0</accession>
<dbReference type="InterPro" id="IPR010426">
    <property type="entry name" value="MTTB_MeTrfase"/>
</dbReference>
<dbReference type="InterPro" id="IPR038601">
    <property type="entry name" value="MttB-like_sf"/>
</dbReference>
<name>A0A3G1KVN0_FORW1</name>
<protein>
    <recommendedName>
        <fullName evidence="6">Trimethylamine methyltransferase</fullName>
    </recommendedName>
</protein>
<keyword evidence="3" id="KW-0808">Transferase</keyword>
<dbReference type="GO" id="GO:0008168">
    <property type="term" value="F:methyltransferase activity"/>
    <property type="evidence" value="ECO:0007669"/>
    <property type="project" value="UniProtKB-KW"/>
</dbReference>
<dbReference type="EMBL" id="CP017634">
    <property type="protein sequence ID" value="ATW26502.1"/>
    <property type="molecule type" value="Genomic_DNA"/>
</dbReference>
<keyword evidence="5" id="KW-1185">Reference proteome</keyword>
<dbReference type="GO" id="GO:0015948">
    <property type="term" value="P:methanogenesis"/>
    <property type="evidence" value="ECO:0007669"/>
    <property type="project" value="InterPro"/>
</dbReference>
<dbReference type="KEGG" id="fwa:DCMF_18655"/>
<dbReference type="Proteomes" id="UP000323521">
    <property type="component" value="Chromosome"/>
</dbReference>
<evidence type="ECO:0000313" key="5">
    <source>
        <dbReference type="Proteomes" id="UP000323521"/>
    </source>
</evidence>
<proteinExistence type="inferred from homology"/>
<reference evidence="4 5" key="1">
    <citation type="submission" date="2016-10" db="EMBL/GenBank/DDBJ databases">
        <title>Complete Genome Sequence of Peptococcaceae strain DCMF.</title>
        <authorList>
            <person name="Edwards R.J."/>
            <person name="Holland S.I."/>
            <person name="Deshpande N.P."/>
            <person name="Wong Y.K."/>
            <person name="Ertan H."/>
            <person name="Manefield M."/>
            <person name="Russell T.L."/>
            <person name="Lee M.J."/>
        </authorList>
    </citation>
    <scope>NUCLEOTIDE SEQUENCE [LARGE SCALE GENOMIC DNA]</scope>
    <source>
        <strain evidence="4 5">DCMF</strain>
    </source>
</reference>
<dbReference type="OrthoDB" id="5418352at2"/>
<evidence type="ECO:0008006" key="6">
    <source>
        <dbReference type="Google" id="ProtNLM"/>
    </source>
</evidence>
<dbReference type="GO" id="GO:0032259">
    <property type="term" value="P:methylation"/>
    <property type="evidence" value="ECO:0007669"/>
    <property type="project" value="UniProtKB-KW"/>
</dbReference>
<organism evidence="4 5">
    <name type="scientific">Formimonas warabiya</name>
    <dbReference type="NCBI Taxonomy" id="1761012"/>
    <lineage>
        <taxon>Bacteria</taxon>
        <taxon>Bacillati</taxon>
        <taxon>Bacillota</taxon>
        <taxon>Clostridia</taxon>
        <taxon>Eubacteriales</taxon>
        <taxon>Peptococcaceae</taxon>
        <taxon>Candidatus Formimonas</taxon>
    </lineage>
</organism>
<dbReference type="RefSeq" id="WP_148135816.1">
    <property type="nucleotide sequence ID" value="NZ_CP017634.1"/>
</dbReference>
<dbReference type="Pfam" id="PF06253">
    <property type="entry name" value="MTTB"/>
    <property type="match status" value="1"/>
</dbReference>
<evidence type="ECO:0000256" key="1">
    <source>
        <dbReference type="ARBA" id="ARBA00007137"/>
    </source>
</evidence>
<evidence type="ECO:0000256" key="3">
    <source>
        <dbReference type="ARBA" id="ARBA00022679"/>
    </source>
</evidence>
<dbReference type="AlphaFoldDB" id="A0A3G1KVN0"/>
<comment type="similarity">
    <text evidence="1">Belongs to the trimethylamine methyltransferase family.</text>
</comment>
<evidence type="ECO:0000313" key="4">
    <source>
        <dbReference type="EMBL" id="ATW26502.1"/>
    </source>
</evidence>
<gene>
    <name evidence="4" type="ORF">DCMF_18655</name>
</gene>
<dbReference type="Gene3D" id="3.20.20.480">
    <property type="entry name" value="Trimethylamine methyltransferase-like"/>
    <property type="match status" value="1"/>
</dbReference>
<keyword evidence="2" id="KW-0489">Methyltransferase</keyword>
<evidence type="ECO:0000256" key="2">
    <source>
        <dbReference type="ARBA" id="ARBA00022603"/>
    </source>
</evidence>